<feature type="compositionally biased region" description="Low complexity" evidence="8">
    <location>
        <begin position="113"/>
        <end position="129"/>
    </location>
</feature>
<keyword evidence="5" id="KW-0834">Unfolded protein response</keyword>
<dbReference type="InterPro" id="IPR039751">
    <property type="entry name" value="HERPUD1/2"/>
</dbReference>
<evidence type="ECO:0000256" key="4">
    <source>
        <dbReference type="ARBA" id="ARBA00023136"/>
    </source>
</evidence>
<dbReference type="PANTHER" id="PTHR12943">
    <property type="entry name" value="HOMOCYSTEINE-RESPONSIVE ENDOPLASMIC RETICULUM-RESIDENT UNIQUITIN-LIKE DOMAIN HERPUD PROTEIN FAMILY MEMBER"/>
    <property type="match status" value="1"/>
</dbReference>
<comment type="subcellular location">
    <subcellularLocation>
        <location evidence="1">Membrane</location>
        <topology evidence="1">Single-pass membrane protein</topology>
    </subcellularLocation>
</comment>
<feature type="non-terminal residue" evidence="11">
    <location>
        <position position="1"/>
    </location>
</feature>
<keyword evidence="4 9" id="KW-0472">Membrane</keyword>
<gene>
    <name evidence="11" type="primary">Herpud2_0</name>
    <name evidence="11" type="ORF">GTO93_0008059</name>
</gene>
<feature type="domain" description="Ubiquitin-like" evidence="10">
    <location>
        <begin position="10"/>
        <end position="71"/>
    </location>
</feature>
<dbReference type="InterPro" id="IPR000626">
    <property type="entry name" value="Ubiquitin-like_dom"/>
</dbReference>
<keyword evidence="12" id="KW-1185">Reference proteome</keyword>
<reference evidence="11" key="1">
    <citation type="journal article" date="2021" name="Cell">
        <title>Tracing the genetic footprints of vertebrate landing in non-teleost ray-finned fishes.</title>
        <authorList>
            <person name="Bi X."/>
            <person name="Wang K."/>
            <person name="Yang L."/>
            <person name="Pan H."/>
            <person name="Jiang H."/>
            <person name="Wei Q."/>
            <person name="Fang M."/>
            <person name="Yu H."/>
            <person name="Zhu C."/>
            <person name="Cai Y."/>
            <person name="He Y."/>
            <person name="Gan X."/>
            <person name="Zeng H."/>
            <person name="Yu D."/>
            <person name="Zhu Y."/>
            <person name="Jiang H."/>
            <person name="Qiu Q."/>
            <person name="Yang H."/>
            <person name="Zhang Y.E."/>
            <person name="Wang W."/>
            <person name="Zhu M."/>
            <person name="He S."/>
            <person name="Zhang G."/>
        </authorList>
    </citation>
    <scope>NUCLEOTIDE SEQUENCE</scope>
    <source>
        <strain evidence="11">Pddl_001</strain>
    </source>
</reference>
<dbReference type="Proteomes" id="UP001166093">
    <property type="component" value="Unassembled WGS sequence"/>
</dbReference>
<feature type="non-terminal residue" evidence="11">
    <location>
        <position position="394"/>
    </location>
</feature>
<organism evidence="11 12">
    <name type="scientific">Polyodon spathula</name>
    <name type="common">North American paddlefish</name>
    <name type="synonym">Squalus spathula</name>
    <dbReference type="NCBI Taxonomy" id="7913"/>
    <lineage>
        <taxon>Eukaryota</taxon>
        <taxon>Metazoa</taxon>
        <taxon>Chordata</taxon>
        <taxon>Craniata</taxon>
        <taxon>Vertebrata</taxon>
        <taxon>Euteleostomi</taxon>
        <taxon>Actinopterygii</taxon>
        <taxon>Chondrostei</taxon>
        <taxon>Acipenseriformes</taxon>
        <taxon>Polyodontidae</taxon>
        <taxon>Polyodon</taxon>
    </lineage>
</organism>
<keyword evidence="2 9" id="KW-0812">Transmembrane</keyword>
<comment type="caution">
    <text evidence="11">The sequence shown here is derived from an EMBL/GenBank/DDBJ whole genome shotgun (WGS) entry which is preliminary data.</text>
</comment>
<evidence type="ECO:0000256" key="1">
    <source>
        <dbReference type="ARBA" id="ARBA00004167"/>
    </source>
</evidence>
<protein>
    <recommendedName>
        <fullName evidence="7">Homocysteine-responsive endoplasmic reticulum-resident ubiquitin-like domain member 2 protein</fullName>
    </recommendedName>
</protein>
<name>A0ABS2YGQ8_POLSP</name>
<feature type="region of interest" description="Disordered" evidence="8">
    <location>
        <begin position="214"/>
        <end position="235"/>
    </location>
</feature>
<sequence>MDQSAVDSPVTLVIKAPNQKYDDQTIKCFLNWTVEKLKTHLSDVYPSKPASKDQRLVYSGKLLLDHFQLRDVFRKQDEYHMVHLVCALRAPSVSLEHSGSNMNTTAPASLGPTVRASTSTSSRSQETLTASTSTSTDGLRHRNSQQQQTSPELSYAPPDFMQEHLGNPVPMQHGIPAGFPMYPIYNPMQMLWWQQMYARHYYMQFRAASSQGSDSVFPSITTSSQSTDHPPQNEPPVVPNAAVPENRPVNQNIQMNAQGGPVINDDDLNRDWLDWMYTFSRAAILLSIVYFYSSFSRFVMVMGAMLLVYLSRLPFTPYSRYEAWQTTKNETPSVKMILYAMDRDLLMDDGLGEDSGDDTVEDMTPHRGFLASAWSFIITFFTSLIPEGPPHAAN</sequence>
<evidence type="ECO:0000256" key="7">
    <source>
        <dbReference type="ARBA" id="ARBA00040901"/>
    </source>
</evidence>
<dbReference type="Pfam" id="PF00240">
    <property type="entry name" value="ubiquitin"/>
    <property type="match status" value="1"/>
</dbReference>
<dbReference type="Gene3D" id="3.10.20.90">
    <property type="entry name" value="Phosphatidylinositol 3-kinase Catalytic Subunit, Chain A, domain 1"/>
    <property type="match status" value="1"/>
</dbReference>
<dbReference type="PANTHER" id="PTHR12943:SF5">
    <property type="entry name" value="HOMOCYSTEINE-RESPONSIVE ENDOPLASMIC RETICULUM-RESIDENT UBIQUITIN-LIKE DOMAIN MEMBER 2 PROTEIN"/>
    <property type="match status" value="1"/>
</dbReference>
<proteinExistence type="predicted"/>
<feature type="region of interest" description="Disordered" evidence="8">
    <location>
        <begin position="95"/>
        <end position="158"/>
    </location>
</feature>
<evidence type="ECO:0000256" key="2">
    <source>
        <dbReference type="ARBA" id="ARBA00022692"/>
    </source>
</evidence>
<dbReference type="InterPro" id="IPR029071">
    <property type="entry name" value="Ubiquitin-like_domsf"/>
</dbReference>
<comment type="function">
    <text evidence="6">Could be involved in the unfolded protein response (UPR) pathway.</text>
</comment>
<keyword evidence="3 9" id="KW-1133">Transmembrane helix</keyword>
<evidence type="ECO:0000256" key="3">
    <source>
        <dbReference type="ARBA" id="ARBA00022989"/>
    </source>
</evidence>
<evidence type="ECO:0000256" key="9">
    <source>
        <dbReference type="SAM" id="Phobius"/>
    </source>
</evidence>
<evidence type="ECO:0000259" key="10">
    <source>
        <dbReference type="PROSITE" id="PS50053"/>
    </source>
</evidence>
<evidence type="ECO:0000313" key="12">
    <source>
        <dbReference type="Proteomes" id="UP001166093"/>
    </source>
</evidence>
<accession>A0ABS2YGQ8</accession>
<dbReference type="EMBL" id="JAAWVQ010153682">
    <property type="protein sequence ID" value="MBN3285908.1"/>
    <property type="molecule type" value="Genomic_DNA"/>
</dbReference>
<dbReference type="SUPFAM" id="SSF54236">
    <property type="entry name" value="Ubiquitin-like"/>
    <property type="match status" value="1"/>
</dbReference>
<dbReference type="CDD" id="cd17119">
    <property type="entry name" value="Ubl_HERP2"/>
    <property type="match status" value="1"/>
</dbReference>
<feature type="transmembrane region" description="Helical" evidence="9">
    <location>
        <begin position="289"/>
        <end position="310"/>
    </location>
</feature>
<feature type="compositionally biased region" description="Polar residues" evidence="8">
    <location>
        <begin position="214"/>
        <end position="229"/>
    </location>
</feature>
<evidence type="ECO:0000256" key="6">
    <source>
        <dbReference type="ARBA" id="ARBA00037579"/>
    </source>
</evidence>
<evidence type="ECO:0000256" key="5">
    <source>
        <dbReference type="ARBA" id="ARBA00023230"/>
    </source>
</evidence>
<evidence type="ECO:0000256" key="8">
    <source>
        <dbReference type="SAM" id="MobiDB-lite"/>
    </source>
</evidence>
<evidence type="ECO:0000313" key="11">
    <source>
        <dbReference type="EMBL" id="MBN3285908.1"/>
    </source>
</evidence>
<dbReference type="PROSITE" id="PS50053">
    <property type="entry name" value="UBIQUITIN_2"/>
    <property type="match status" value="1"/>
</dbReference>
<feature type="compositionally biased region" description="Polar residues" evidence="8">
    <location>
        <begin position="95"/>
        <end position="107"/>
    </location>
</feature>